<proteinExistence type="predicted"/>
<evidence type="ECO:0000259" key="7">
    <source>
        <dbReference type="Pfam" id="PF00892"/>
    </source>
</evidence>
<reference evidence="8 9" key="1">
    <citation type="submission" date="2013-04" db="EMBL/GenBank/DDBJ databases">
        <title>The Genome Sequence of Bacteroides massiliensis dnLKV3.</title>
        <authorList>
            <consortium name="The Broad Institute Genomics Platform"/>
            <consortium name="The Broad Institute Genome Sequencing Center for Infectious Disease"/>
            <person name="Earl A."/>
            <person name="Xavier R."/>
            <person name="Kuhn K."/>
            <person name="Stappenbeck T."/>
            <person name="Walker B."/>
            <person name="Young S."/>
            <person name="Zeng Q."/>
            <person name="Gargeya S."/>
            <person name="Fitzgerald M."/>
            <person name="Haas B."/>
            <person name="Abouelleil A."/>
            <person name="Allen A.W."/>
            <person name="Alvarado L."/>
            <person name="Arachchi H.M."/>
            <person name="Berlin A.M."/>
            <person name="Chapman S.B."/>
            <person name="Gainer-Dewar J."/>
            <person name="Goldberg J."/>
            <person name="Griggs A."/>
            <person name="Gujja S."/>
            <person name="Hansen M."/>
            <person name="Howarth C."/>
            <person name="Imamovic A."/>
            <person name="Ireland A."/>
            <person name="Larimer J."/>
            <person name="McCowan C."/>
            <person name="Murphy C."/>
            <person name="Pearson M."/>
            <person name="Poon T.W."/>
            <person name="Priest M."/>
            <person name="Roberts A."/>
            <person name="Saif S."/>
            <person name="Shea T."/>
            <person name="Sisk P."/>
            <person name="Sykes S."/>
            <person name="Wortman J."/>
            <person name="Nusbaum C."/>
            <person name="Birren B."/>
        </authorList>
    </citation>
    <scope>NUCLEOTIDE SEQUENCE [LARGE SCALE GENOMIC DNA]</scope>
    <source>
        <strain evidence="9">dnLKV3</strain>
    </source>
</reference>
<feature type="transmembrane region" description="Helical" evidence="6">
    <location>
        <begin position="195"/>
        <end position="213"/>
    </location>
</feature>
<dbReference type="InterPro" id="IPR037185">
    <property type="entry name" value="EmrE-like"/>
</dbReference>
<feature type="transmembrane region" description="Helical" evidence="6">
    <location>
        <begin position="79"/>
        <end position="101"/>
    </location>
</feature>
<feature type="domain" description="EamA" evidence="7">
    <location>
        <begin position="164"/>
        <end position="300"/>
    </location>
</feature>
<feature type="domain" description="EamA" evidence="7">
    <location>
        <begin position="16"/>
        <end position="148"/>
    </location>
</feature>
<comment type="caution">
    <text evidence="8">The sequence shown here is derived from an EMBL/GenBank/DDBJ whole genome shotgun (WGS) entry which is preliminary data.</text>
</comment>
<dbReference type="PATRIC" id="fig|1235788.3.peg.2937"/>
<evidence type="ECO:0000313" key="8">
    <source>
        <dbReference type="EMBL" id="EOS11753.1"/>
    </source>
</evidence>
<dbReference type="Proteomes" id="UP000014200">
    <property type="component" value="Unassembled WGS sequence"/>
</dbReference>
<dbReference type="AlphaFoldDB" id="R9I654"/>
<evidence type="ECO:0000256" key="4">
    <source>
        <dbReference type="ARBA" id="ARBA00022989"/>
    </source>
</evidence>
<evidence type="ECO:0000256" key="3">
    <source>
        <dbReference type="ARBA" id="ARBA00022692"/>
    </source>
</evidence>
<sequence>MHCYFKVKRMAIQKYKGHLALLGAAIMWGLMSPIGKTALENGISGLSLATFRMTGGAICFWIASIFAPKEQVKPHDLMMLFFAGLLGIVLNQGCFTFGLSLTSPIDASIVTTTAPIATMIVAAIYLKEPVTGKKVIGIFLGSIGALTLILSSQGSTDGKSGSIPGDLLCLAAQISFSFYLAIFKGLISRYNIFTLMKWMFTYAAICFIPFSYHEVSAIHFQEISASTWACVAYVILGGTFFAYILMMIGQKTLRPTVISMYNYVQPIVGTSVSILLGMGTFGIAKGIAVALVFTGVYIVTQSKSREQMLAEQAARKE</sequence>
<comment type="subcellular location">
    <subcellularLocation>
        <location evidence="1">Cell membrane</location>
        <topology evidence="1">Multi-pass membrane protein</topology>
    </subcellularLocation>
</comment>
<feature type="transmembrane region" description="Helical" evidence="6">
    <location>
        <begin position="107"/>
        <end position="126"/>
    </location>
</feature>
<dbReference type="InterPro" id="IPR000620">
    <property type="entry name" value="EamA_dom"/>
</dbReference>
<dbReference type="InterPro" id="IPR050638">
    <property type="entry name" value="AA-Vitamin_Transporters"/>
</dbReference>
<dbReference type="EMBL" id="ASSP01000017">
    <property type="protein sequence ID" value="EOS11753.1"/>
    <property type="molecule type" value="Genomic_DNA"/>
</dbReference>
<keyword evidence="2" id="KW-1003">Cell membrane</keyword>
<dbReference type="STRING" id="1235788.C802_02866"/>
<name>R9I654_9BACT</name>
<evidence type="ECO:0000256" key="2">
    <source>
        <dbReference type="ARBA" id="ARBA00022475"/>
    </source>
</evidence>
<dbReference type="GO" id="GO:0005886">
    <property type="term" value="C:plasma membrane"/>
    <property type="evidence" value="ECO:0007669"/>
    <property type="project" value="UniProtKB-SubCell"/>
</dbReference>
<evidence type="ECO:0000313" key="9">
    <source>
        <dbReference type="Proteomes" id="UP000014200"/>
    </source>
</evidence>
<keyword evidence="5 6" id="KW-0472">Membrane</keyword>
<dbReference type="SUPFAM" id="SSF103481">
    <property type="entry name" value="Multidrug resistance efflux transporter EmrE"/>
    <property type="match status" value="2"/>
</dbReference>
<feature type="transmembrane region" description="Helical" evidence="6">
    <location>
        <begin position="163"/>
        <end position="183"/>
    </location>
</feature>
<evidence type="ECO:0000256" key="1">
    <source>
        <dbReference type="ARBA" id="ARBA00004651"/>
    </source>
</evidence>
<dbReference type="PANTHER" id="PTHR32322">
    <property type="entry name" value="INNER MEMBRANE TRANSPORTER"/>
    <property type="match status" value="1"/>
</dbReference>
<organism evidence="8 9">
    <name type="scientific">Phocaeicola sartorii</name>
    <dbReference type="NCBI Taxonomy" id="671267"/>
    <lineage>
        <taxon>Bacteria</taxon>
        <taxon>Pseudomonadati</taxon>
        <taxon>Bacteroidota</taxon>
        <taxon>Bacteroidia</taxon>
        <taxon>Bacteroidales</taxon>
        <taxon>Bacteroidaceae</taxon>
        <taxon>Phocaeicola</taxon>
    </lineage>
</organism>
<dbReference type="PANTHER" id="PTHR32322:SF18">
    <property type="entry name" value="S-ADENOSYLMETHIONINE_S-ADENOSYLHOMOCYSTEINE TRANSPORTER"/>
    <property type="match status" value="1"/>
</dbReference>
<keyword evidence="9" id="KW-1185">Reference proteome</keyword>
<feature type="transmembrane region" description="Helical" evidence="6">
    <location>
        <begin position="225"/>
        <end position="248"/>
    </location>
</feature>
<evidence type="ECO:0000256" key="5">
    <source>
        <dbReference type="ARBA" id="ARBA00023136"/>
    </source>
</evidence>
<evidence type="ECO:0000256" key="6">
    <source>
        <dbReference type="SAM" id="Phobius"/>
    </source>
</evidence>
<accession>R9I654</accession>
<keyword evidence="3 6" id="KW-0812">Transmembrane</keyword>
<feature type="transmembrane region" description="Helical" evidence="6">
    <location>
        <begin position="135"/>
        <end position="151"/>
    </location>
</feature>
<dbReference type="Pfam" id="PF00892">
    <property type="entry name" value="EamA"/>
    <property type="match status" value="2"/>
</dbReference>
<gene>
    <name evidence="8" type="ORF">C802_02866</name>
</gene>
<keyword evidence="4 6" id="KW-1133">Transmembrane helix</keyword>
<protein>
    <recommendedName>
        <fullName evidence="7">EamA domain-containing protein</fullName>
    </recommendedName>
</protein>
<dbReference type="HOGENOM" id="CLU_033863_4_5_10"/>
<feature type="transmembrane region" description="Helical" evidence="6">
    <location>
        <begin position="48"/>
        <end position="67"/>
    </location>
</feature>